<feature type="chain" id="PRO_5044779522" description="WxL domain-containing protein" evidence="1">
    <location>
        <begin position="28"/>
        <end position="239"/>
    </location>
</feature>
<sequence length="239" mass="24627">MKKKIMASLLVGSAVVGASLAPLSAQAVTTGNTPVQVELEGGTLLPDIGGDPNTVRPDPGATNSNFDLLFIPREFDFGKLSISDDLTQPIPNKTDAGSNGHVEGVGVGDLRGTKEGWHVTAQSNGLKLGSESLQGNITTSSIGTYALRIDETTNSYTSSGVDNSAVSAVRPDVAISQGWTLNLGGDATLLANATAGKGQGIWKFSMFNASLTLTTSAYNIKAGNYTGNITWNLVAGPSI</sequence>
<evidence type="ECO:0000256" key="1">
    <source>
        <dbReference type="SAM" id="SignalP"/>
    </source>
</evidence>
<feature type="signal peptide" evidence="1">
    <location>
        <begin position="1"/>
        <end position="27"/>
    </location>
</feature>
<accession>A0ABC9P2T5</accession>
<proteinExistence type="predicted"/>
<evidence type="ECO:0000259" key="2">
    <source>
        <dbReference type="Pfam" id="PF13731"/>
    </source>
</evidence>
<organism evidence="3 4">
    <name type="scientific">Enterococcus faecalis TX0630</name>
    <dbReference type="NCBI Taxonomy" id="749508"/>
    <lineage>
        <taxon>Bacteria</taxon>
        <taxon>Bacillati</taxon>
        <taxon>Bacillota</taxon>
        <taxon>Bacilli</taxon>
        <taxon>Lactobacillales</taxon>
        <taxon>Enterococcaceae</taxon>
        <taxon>Enterococcus</taxon>
    </lineage>
</organism>
<gene>
    <name evidence="3" type="ORF">HMPREF9511_02726</name>
</gene>
<evidence type="ECO:0000313" key="4">
    <source>
        <dbReference type="Proteomes" id="UP000004933"/>
    </source>
</evidence>
<dbReference type="AlphaFoldDB" id="A0ABC9P2T5"/>
<dbReference type="EMBL" id="AEBE01000120">
    <property type="protein sequence ID" value="EFU89280.1"/>
    <property type="molecule type" value="Genomic_DNA"/>
</dbReference>
<dbReference type="Pfam" id="PF13731">
    <property type="entry name" value="WxL"/>
    <property type="match status" value="1"/>
</dbReference>
<dbReference type="InterPro" id="IPR027994">
    <property type="entry name" value="WxL_dom"/>
</dbReference>
<reference evidence="3 4" key="1">
    <citation type="submission" date="2010-09" db="EMBL/GenBank/DDBJ databases">
        <authorList>
            <person name="Weinstock G."/>
            <person name="Sodergren E."/>
            <person name="Clifton S."/>
            <person name="Fulton L."/>
            <person name="Fulton B."/>
            <person name="Courtney L."/>
            <person name="Fronick C."/>
            <person name="Harrison M."/>
            <person name="Strong C."/>
            <person name="Farmer C."/>
            <person name="Delahaunty K."/>
            <person name="Markovic C."/>
            <person name="Hall O."/>
            <person name="Minx P."/>
            <person name="Tomlinson C."/>
            <person name="Mitreva M."/>
            <person name="Hou S."/>
            <person name="Chen J."/>
            <person name="Wollam A."/>
            <person name="Pepin K.H."/>
            <person name="Johnson M."/>
            <person name="Bhonagiri V."/>
            <person name="Zhang X."/>
            <person name="Suruliraj S."/>
            <person name="Warren W."/>
            <person name="Chinwalla A."/>
            <person name="Mardis E.R."/>
            <person name="Wilson R.K."/>
        </authorList>
    </citation>
    <scope>NUCLEOTIDE SEQUENCE [LARGE SCALE GENOMIC DNA]</scope>
    <source>
        <strain evidence="3 4">TX0630</strain>
    </source>
</reference>
<evidence type="ECO:0000313" key="3">
    <source>
        <dbReference type="EMBL" id="EFU89280.1"/>
    </source>
</evidence>
<keyword evidence="1" id="KW-0732">Signal</keyword>
<dbReference type="RefSeq" id="WP_002393517.1">
    <property type="nucleotide sequence ID" value="NZ_GL454859.1"/>
</dbReference>
<dbReference type="Proteomes" id="UP000004933">
    <property type="component" value="Unassembled WGS sequence"/>
</dbReference>
<comment type="caution">
    <text evidence="3">The sequence shown here is derived from an EMBL/GenBank/DDBJ whole genome shotgun (WGS) entry which is preliminary data.</text>
</comment>
<feature type="domain" description="WxL" evidence="2">
    <location>
        <begin position="29"/>
        <end position="237"/>
    </location>
</feature>
<protein>
    <recommendedName>
        <fullName evidence="2">WxL domain-containing protein</fullName>
    </recommendedName>
</protein>
<name>A0ABC9P2T5_ENTFL</name>